<dbReference type="PANTHER" id="PTHR11334:SF61">
    <property type="entry name" value="PROTO-ONCOGENE MAS"/>
    <property type="match status" value="1"/>
</dbReference>
<dbReference type="InterPro" id="IPR000820">
    <property type="entry name" value="Proto-oncogene_Mas"/>
</dbReference>
<evidence type="ECO:0000313" key="10">
    <source>
        <dbReference type="EMBL" id="EGW11435.1"/>
    </source>
</evidence>
<feature type="transmembrane region" description="Helical" evidence="8">
    <location>
        <begin position="20"/>
        <end position="47"/>
    </location>
</feature>
<keyword evidence="2 8" id="KW-0812">Transmembrane</keyword>
<evidence type="ECO:0000256" key="3">
    <source>
        <dbReference type="ARBA" id="ARBA00022989"/>
    </source>
</evidence>
<dbReference type="PROSITE" id="PS50262">
    <property type="entry name" value="G_PROTEIN_RECEP_F1_2"/>
    <property type="match status" value="1"/>
</dbReference>
<dbReference type="InterPro" id="IPR011042">
    <property type="entry name" value="6-blade_b-propeller_TolB-like"/>
</dbReference>
<proteinExistence type="predicted"/>
<gene>
    <name evidence="10" type="ORF">I79_015045</name>
</gene>
<dbReference type="GO" id="GO:0005886">
    <property type="term" value="C:plasma membrane"/>
    <property type="evidence" value="ECO:0007669"/>
    <property type="project" value="TreeGrafter"/>
</dbReference>
<evidence type="ECO:0000256" key="6">
    <source>
        <dbReference type="ARBA" id="ARBA00023170"/>
    </source>
</evidence>
<evidence type="ECO:0000256" key="8">
    <source>
        <dbReference type="SAM" id="Phobius"/>
    </source>
</evidence>
<dbReference type="STRING" id="10029.G3HVQ5"/>
<dbReference type="Proteomes" id="UP000001075">
    <property type="component" value="Unassembled WGS sequence"/>
</dbReference>
<keyword evidence="6" id="KW-0675">Receptor</keyword>
<reference evidence="11" key="1">
    <citation type="journal article" date="2011" name="Nat. Biotechnol.">
        <title>The genomic sequence of the Chinese hamster ovary (CHO)-K1 cell line.</title>
        <authorList>
            <person name="Xu X."/>
            <person name="Nagarajan H."/>
            <person name="Lewis N.E."/>
            <person name="Pan S."/>
            <person name="Cai Z."/>
            <person name="Liu X."/>
            <person name="Chen W."/>
            <person name="Xie M."/>
            <person name="Wang W."/>
            <person name="Hammond S."/>
            <person name="Andersen M.R."/>
            <person name="Neff N."/>
            <person name="Passarelli B."/>
            <person name="Koh W."/>
            <person name="Fan H.C."/>
            <person name="Wang J."/>
            <person name="Gui Y."/>
            <person name="Lee K.H."/>
            <person name="Betenbaugh M.J."/>
            <person name="Quake S.R."/>
            <person name="Famili I."/>
            <person name="Palsson B.O."/>
            <person name="Wang J."/>
        </authorList>
    </citation>
    <scope>NUCLEOTIDE SEQUENCE [LARGE SCALE GENOMIC DNA]</scope>
    <source>
        <strain evidence="11">CHO K1 cell line</strain>
    </source>
</reference>
<sequence length="172" mass="19923">MEYVMCIDSGEESRSRSDSWAIILFIGILSFLVFTPLIMVSSTILVVKIRKNTWASHSSKLYIVIMVTIIVFLIFAVPMRVIYLLYYEYWVCKAVGSIAYLLFTNRHEVWKMTLDISEYTCLIPNLKNLVALDTEMANNRIYWSDLSQGKIYSALMDQAPSLSYDTIIMVWL</sequence>
<dbReference type="PANTHER" id="PTHR11334">
    <property type="entry name" value="MAS-RELATED G-PROTEIN COUPLED RECEPTOR"/>
    <property type="match status" value="1"/>
</dbReference>
<dbReference type="InterPro" id="IPR017452">
    <property type="entry name" value="GPCR_Rhodpsn_7TM"/>
</dbReference>
<keyword evidence="3 8" id="KW-1133">Transmembrane helix</keyword>
<dbReference type="Pfam" id="PF00058">
    <property type="entry name" value="Ldl_recept_b"/>
    <property type="match status" value="1"/>
</dbReference>
<feature type="domain" description="G-protein coupled receptors family 1 profile" evidence="9">
    <location>
        <begin position="1"/>
        <end position="142"/>
    </location>
</feature>
<evidence type="ECO:0000259" key="9">
    <source>
        <dbReference type="PROSITE" id="PS50262"/>
    </source>
</evidence>
<dbReference type="AlphaFoldDB" id="G3HVQ5"/>
<dbReference type="PRINTS" id="PR00533">
    <property type="entry name" value="MASONCOGENE"/>
</dbReference>
<dbReference type="SUPFAM" id="SSF63825">
    <property type="entry name" value="YWTD domain"/>
    <property type="match status" value="1"/>
</dbReference>
<dbReference type="EMBL" id="JH000789">
    <property type="protein sequence ID" value="EGW11435.1"/>
    <property type="molecule type" value="Genomic_DNA"/>
</dbReference>
<evidence type="ECO:0000256" key="4">
    <source>
        <dbReference type="ARBA" id="ARBA00023040"/>
    </source>
</evidence>
<dbReference type="Gene3D" id="2.120.10.30">
    <property type="entry name" value="TolB, C-terminal domain"/>
    <property type="match status" value="1"/>
</dbReference>
<keyword evidence="5 8" id="KW-0472">Membrane</keyword>
<keyword evidence="7" id="KW-0807">Transducer</keyword>
<accession>G3HVQ5</accession>
<dbReference type="InParanoid" id="G3HVQ5"/>
<dbReference type="InterPro" id="IPR026234">
    <property type="entry name" value="MRGPCRFAMILY"/>
</dbReference>
<organism evidence="10 11">
    <name type="scientific">Cricetulus griseus</name>
    <name type="common">Chinese hamster</name>
    <name type="synonym">Cricetulus barabensis griseus</name>
    <dbReference type="NCBI Taxonomy" id="10029"/>
    <lineage>
        <taxon>Eukaryota</taxon>
        <taxon>Metazoa</taxon>
        <taxon>Chordata</taxon>
        <taxon>Craniata</taxon>
        <taxon>Vertebrata</taxon>
        <taxon>Euteleostomi</taxon>
        <taxon>Mammalia</taxon>
        <taxon>Eutheria</taxon>
        <taxon>Euarchontoglires</taxon>
        <taxon>Glires</taxon>
        <taxon>Rodentia</taxon>
        <taxon>Myomorpha</taxon>
        <taxon>Muroidea</taxon>
        <taxon>Cricetidae</taxon>
        <taxon>Cricetinae</taxon>
        <taxon>Cricetulus</taxon>
    </lineage>
</organism>
<evidence type="ECO:0000256" key="2">
    <source>
        <dbReference type="ARBA" id="ARBA00022692"/>
    </source>
</evidence>
<evidence type="ECO:0000256" key="5">
    <source>
        <dbReference type="ARBA" id="ARBA00023136"/>
    </source>
</evidence>
<dbReference type="SUPFAM" id="SSF81321">
    <property type="entry name" value="Family A G protein-coupled receptor-like"/>
    <property type="match status" value="1"/>
</dbReference>
<evidence type="ECO:0000256" key="1">
    <source>
        <dbReference type="ARBA" id="ARBA00004141"/>
    </source>
</evidence>
<evidence type="ECO:0000313" key="11">
    <source>
        <dbReference type="Proteomes" id="UP000001075"/>
    </source>
</evidence>
<feature type="transmembrane region" description="Helical" evidence="8">
    <location>
        <begin position="59"/>
        <end position="77"/>
    </location>
</feature>
<evidence type="ECO:0000256" key="7">
    <source>
        <dbReference type="ARBA" id="ARBA00023224"/>
    </source>
</evidence>
<keyword evidence="4" id="KW-0297">G-protein coupled receptor</keyword>
<dbReference type="PaxDb" id="10029-XP_007611365.1"/>
<dbReference type="GO" id="GO:0001595">
    <property type="term" value="F:angiotensin receptor activity"/>
    <property type="evidence" value="ECO:0007669"/>
    <property type="project" value="TreeGrafter"/>
</dbReference>
<protein>
    <submittedName>
        <fullName evidence="10">MAS proto-oncogene</fullName>
    </submittedName>
</protein>
<name>G3HVQ5_CRIGR</name>
<comment type="subcellular location">
    <subcellularLocation>
        <location evidence="1">Membrane</location>
        <topology evidence="1">Multi-pass membrane protein</topology>
    </subcellularLocation>
</comment>
<dbReference type="InterPro" id="IPR000033">
    <property type="entry name" value="LDLR_classB_rpt"/>
</dbReference>